<protein>
    <submittedName>
        <fullName evidence="1">Methylmalonyl-CoA mutase</fullName>
    </submittedName>
</protein>
<gene>
    <name evidence="1" type="ORF">IP90_00793</name>
</gene>
<proteinExistence type="predicted"/>
<evidence type="ECO:0000313" key="1">
    <source>
        <dbReference type="EMBL" id="TWI04660.1"/>
    </source>
</evidence>
<dbReference type="Proteomes" id="UP000315167">
    <property type="component" value="Unassembled WGS sequence"/>
</dbReference>
<keyword evidence="2" id="KW-1185">Reference proteome</keyword>
<accession>A0A562LAK3</accession>
<reference evidence="1 2" key="1">
    <citation type="journal article" date="2015" name="Stand. Genomic Sci.">
        <title>Genomic Encyclopedia of Bacterial and Archaeal Type Strains, Phase III: the genomes of soil and plant-associated and newly described type strains.</title>
        <authorList>
            <person name="Whitman W.B."/>
            <person name="Woyke T."/>
            <person name="Klenk H.P."/>
            <person name="Zhou Y."/>
            <person name="Lilburn T.G."/>
            <person name="Beck B.J."/>
            <person name="De Vos P."/>
            <person name="Vandamme P."/>
            <person name="Eisen J.A."/>
            <person name="Garrity G."/>
            <person name="Hugenholtz P."/>
            <person name="Kyrpides N.C."/>
        </authorList>
    </citation>
    <scope>NUCLEOTIDE SEQUENCE [LARGE SCALE GENOMIC DNA]</scope>
    <source>
        <strain evidence="1 2">CGMCC 1.10821</strain>
    </source>
</reference>
<organism evidence="1 2">
    <name type="scientific">Luteimonas cucumeris</name>
    <dbReference type="NCBI Taxonomy" id="985012"/>
    <lineage>
        <taxon>Bacteria</taxon>
        <taxon>Pseudomonadati</taxon>
        <taxon>Pseudomonadota</taxon>
        <taxon>Gammaproteobacteria</taxon>
        <taxon>Lysobacterales</taxon>
        <taxon>Lysobacteraceae</taxon>
        <taxon>Luteimonas</taxon>
    </lineage>
</organism>
<name>A0A562LAK3_9GAMM</name>
<dbReference type="EMBL" id="VLKN01000002">
    <property type="protein sequence ID" value="TWI04660.1"/>
    <property type="molecule type" value="Genomic_DNA"/>
</dbReference>
<evidence type="ECO:0000313" key="2">
    <source>
        <dbReference type="Proteomes" id="UP000315167"/>
    </source>
</evidence>
<comment type="caution">
    <text evidence="1">The sequence shown here is derived from an EMBL/GenBank/DDBJ whole genome shotgun (WGS) entry which is preliminary data.</text>
</comment>
<sequence>MVHDGHGLGYLQKIARDRKNVFSALMEAVKTHSRGQVSHTL</sequence>
<dbReference type="AlphaFoldDB" id="A0A562LAK3"/>
<dbReference type="RefSeq" id="WP_277874197.1">
    <property type="nucleotide sequence ID" value="NZ_VLKN01000002.1"/>
</dbReference>